<evidence type="ECO:0000256" key="1">
    <source>
        <dbReference type="ARBA" id="ARBA00009369"/>
    </source>
</evidence>
<accession>E5Y993</accession>
<dbReference type="Gene3D" id="2.40.10.350">
    <property type="entry name" value="Rod shape-determining protein MreC, domain 2"/>
    <property type="match status" value="1"/>
</dbReference>
<dbReference type="PANTHER" id="PTHR34138:SF1">
    <property type="entry name" value="CELL SHAPE-DETERMINING PROTEIN MREC"/>
    <property type="match status" value="1"/>
</dbReference>
<organism evidence="9 10">
    <name type="scientific">Bilophila wadsworthia (strain 3_1_6)</name>
    <dbReference type="NCBI Taxonomy" id="563192"/>
    <lineage>
        <taxon>Bacteria</taxon>
        <taxon>Pseudomonadati</taxon>
        <taxon>Thermodesulfobacteriota</taxon>
        <taxon>Desulfovibrionia</taxon>
        <taxon>Desulfovibrionales</taxon>
        <taxon>Desulfovibrionaceae</taxon>
        <taxon>Bilophila</taxon>
    </lineage>
</organism>
<evidence type="ECO:0000313" key="10">
    <source>
        <dbReference type="Proteomes" id="UP000006034"/>
    </source>
</evidence>
<keyword evidence="5" id="KW-0175">Coiled coil</keyword>
<dbReference type="InterPro" id="IPR007221">
    <property type="entry name" value="MreC"/>
</dbReference>
<evidence type="ECO:0000256" key="4">
    <source>
        <dbReference type="ARBA" id="ARBA00032089"/>
    </source>
</evidence>
<keyword evidence="3" id="KW-0133">Cell shape</keyword>
<keyword evidence="7" id="KW-0472">Membrane</keyword>
<dbReference type="Gene3D" id="2.40.10.340">
    <property type="entry name" value="Rod shape-determining protein MreC, domain 1"/>
    <property type="match status" value="1"/>
</dbReference>
<feature type="transmembrane region" description="Helical" evidence="7">
    <location>
        <begin position="6"/>
        <end position="23"/>
    </location>
</feature>
<proteinExistence type="inferred from homology"/>
<evidence type="ECO:0000256" key="6">
    <source>
        <dbReference type="SAM" id="MobiDB-lite"/>
    </source>
</evidence>
<keyword evidence="7" id="KW-1133">Transmembrane helix</keyword>
<evidence type="ECO:0000256" key="3">
    <source>
        <dbReference type="ARBA" id="ARBA00022960"/>
    </source>
</evidence>
<sequence>MSPKHILLVPALALLMYLGMYSWNQRTHILDNFAANTGLEASGVVLKSVRMVQDTVMGAWNRYLDLVDVREENDELKKQVEQLRHKLLMASEERAELVRLRRLLTLTPPEGWQTLGARVLAGRMGANSALASVLIGRGYMTGAIPGTPVMTPQGVAGRVLRAGPSSATVLLLVDPGSRIAVISQESRIQGVLVGGGPDKPLEMRFVSHNDVIRAGEILVTSGLDDAFPKGIPVARVLSATPSDLSPFQSIQAAPLATLSDLEELLLISRVEGSSVSGSLSGVLEAPRSPSSDSAGSPAAQRAQPQPGQQGSTIPGPPRPDAPFFLSGPTPPPGLPLRSRP</sequence>
<dbReference type="GeneID" id="78084843"/>
<evidence type="ECO:0000256" key="2">
    <source>
        <dbReference type="ARBA" id="ARBA00013855"/>
    </source>
</evidence>
<dbReference type="InterPro" id="IPR055342">
    <property type="entry name" value="MreC_beta-barrel_core"/>
</dbReference>
<dbReference type="RefSeq" id="WP_005028806.1">
    <property type="nucleotide sequence ID" value="NZ_KE150238.1"/>
</dbReference>
<feature type="coiled-coil region" evidence="5">
    <location>
        <begin position="66"/>
        <end position="100"/>
    </location>
</feature>
<reference evidence="9 10" key="1">
    <citation type="submission" date="2010-10" db="EMBL/GenBank/DDBJ databases">
        <authorList>
            <consortium name="The Broad Institute Genome Sequencing Platform"/>
            <person name="Ward D."/>
            <person name="Earl A."/>
            <person name="Feldgarden M."/>
            <person name="Young S.K."/>
            <person name="Gargeya S."/>
            <person name="Zeng Q."/>
            <person name="Alvarado L."/>
            <person name="Berlin A."/>
            <person name="Bochicchio J."/>
            <person name="Chapman S.B."/>
            <person name="Chen Z."/>
            <person name="Freedman E."/>
            <person name="Gellesch M."/>
            <person name="Goldberg J."/>
            <person name="Griggs A."/>
            <person name="Gujja S."/>
            <person name="Heilman E."/>
            <person name="Heiman D."/>
            <person name="Howarth C."/>
            <person name="Mehta T."/>
            <person name="Neiman D."/>
            <person name="Pearson M."/>
            <person name="Roberts A."/>
            <person name="Saif S."/>
            <person name="Shea T."/>
            <person name="Shenoy N."/>
            <person name="Sisk P."/>
            <person name="Stolte C."/>
            <person name="Sykes S."/>
            <person name="White J."/>
            <person name="Yandava C."/>
            <person name="Allen-Vercoe E."/>
            <person name="Sibley C."/>
            <person name="Ambrose C.E."/>
            <person name="Strauss J."/>
            <person name="Daigneault M."/>
            <person name="Haas B."/>
            <person name="Nusbaum C."/>
            <person name="Birren B."/>
        </authorList>
    </citation>
    <scope>NUCLEOTIDE SEQUENCE [LARGE SCALE GENOMIC DNA]</scope>
    <source>
        <strain evidence="9 10">3_1_6</strain>
    </source>
</reference>
<feature type="domain" description="Rod shape-determining protein MreC beta-barrel core" evidence="8">
    <location>
        <begin position="128"/>
        <end position="267"/>
    </location>
</feature>
<dbReference type="GO" id="GO:0008360">
    <property type="term" value="P:regulation of cell shape"/>
    <property type="evidence" value="ECO:0007669"/>
    <property type="project" value="UniProtKB-KW"/>
</dbReference>
<dbReference type="HOGENOM" id="CLU_042663_1_0_7"/>
<reference evidence="9 10" key="2">
    <citation type="submission" date="2013-04" db="EMBL/GenBank/DDBJ databases">
        <title>The Genome Sequence of Bilophila wadsworthia 3_1_6.</title>
        <authorList>
            <consortium name="The Broad Institute Genomics Platform"/>
            <person name="Earl A."/>
            <person name="Ward D."/>
            <person name="Feldgarden M."/>
            <person name="Gevers D."/>
            <person name="Sibley C."/>
            <person name="Strauss J."/>
            <person name="Allen-Vercoe E."/>
            <person name="Walker B."/>
            <person name="Young S."/>
            <person name="Zeng Q."/>
            <person name="Gargeya S."/>
            <person name="Fitzgerald M."/>
            <person name="Haas B."/>
            <person name="Abouelleil A."/>
            <person name="Allen A.W."/>
            <person name="Alvarado L."/>
            <person name="Arachchi H.M."/>
            <person name="Berlin A.M."/>
            <person name="Chapman S.B."/>
            <person name="Gainer-Dewar J."/>
            <person name="Goldberg J."/>
            <person name="Griggs A."/>
            <person name="Gujja S."/>
            <person name="Hansen M."/>
            <person name="Howarth C."/>
            <person name="Imamovic A."/>
            <person name="Ireland A."/>
            <person name="Larimer J."/>
            <person name="McCowan C."/>
            <person name="Murphy C."/>
            <person name="Pearson M."/>
            <person name="Poon T.W."/>
            <person name="Priest M."/>
            <person name="Roberts A."/>
            <person name="Saif S."/>
            <person name="Shea T."/>
            <person name="Sisk P."/>
            <person name="Sykes S."/>
            <person name="Wortman J."/>
            <person name="Nusbaum C."/>
            <person name="Birren B."/>
        </authorList>
    </citation>
    <scope>NUCLEOTIDE SEQUENCE [LARGE SCALE GENOMIC DNA]</scope>
    <source>
        <strain evidence="9 10">3_1_6</strain>
    </source>
</reference>
<evidence type="ECO:0000313" key="9">
    <source>
        <dbReference type="EMBL" id="EFV43447.1"/>
    </source>
</evidence>
<feature type="region of interest" description="Disordered" evidence="6">
    <location>
        <begin position="276"/>
        <end position="340"/>
    </location>
</feature>
<dbReference type="PANTHER" id="PTHR34138">
    <property type="entry name" value="CELL SHAPE-DETERMINING PROTEIN MREC"/>
    <property type="match status" value="1"/>
</dbReference>
<keyword evidence="10" id="KW-1185">Reference proteome</keyword>
<dbReference type="GO" id="GO:0005886">
    <property type="term" value="C:plasma membrane"/>
    <property type="evidence" value="ECO:0007669"/>
    <property type="project" value="TreeGrafter"/>
</dbReference>
<comment type="similarity">
    <text evidence="1">Belongs to the MreC family.</text>
</comment>
<dbReference type="InterPro" id="IPR042175">
    <property type="entry name" value="Cell/Rod_MreC_2"/>
</dbReference>
<comment type="caution">
    <text evidence="9">The sequence shown here is derived from an EMBL/GenBank/DDBJ whole genome shotgun (WGS) entry which is preliminary data.</text>
</comment>
<evidence type="ECO:0000256" key="5">
    <source>
        <dbReference type="SAM" id="Coils"/>
    </source>
</evidence>
<evidence type="ECO:0000256" key="7">
    <source>
        <dbReference type="SAM" id="Phobius"/>
    </source>
</evidence>
<dbReference type="InterPro" id="IPR042177">
    <property type="entry name" value="Cell/Rod_1"/>
</dbReference>
<dbReference type="EMBL" id="ADCP02000001">
    <property type="protein sequence ID" value="EFV43447.1"/>
    <property type="molecule type" value="Genomic_DNA"/>
</dbReference>
<keyword evidence="7" id="KW-0812">Transmembrane</keyword>
<name>E5Y993_BILW3</name>
<feature type="compositionally biased region" description="Low complexity" evidence="6">
    <location>
        <begin position="276"/>
        <end position="311"/>
    </location>
</feature>
<protein>
    <recommendedName>
        <fullName evidence="2">Cell shape-determining protein MreC</fullName>
    </recommendedName>
    <alternativeName>
        <fullName evidence="4">Cell shape protein MreC</fullName>
    </alternativeName>
</protein>
<evidence type="ECO:0000259" key="8">
    <source>
        <dbReference type="Pfam" id="PF04085"/>
    </source>
</evidence>
<dbReference type="eggNOG" id="COG1792">
    <property type="taxonomic scope" value="Bacteria"/>
</dbReference>
<gene>
    <name evidence="9" type="ORF">HMPREF0179_02761</name>
</gene>
<dbReference type="Proteomes" id="UP000006034">
    <property type="component" value="Unassembled WGS sequence"/>
</dbReference>
<dbReference type="AlphaFoldDB" id="E5Y993"/>
<dbReference type="STRING" id="563192.HMPREF0179_02761"/>
<dbReference type="OrthoDB" id="9808025at2"/>
<dbReference type="Pfam" id="PF04085">
    <property type="entry name" value="MreC"/>
    <property type="match status" value="1"/>
</dbReference>